<dbReference type="Proteomes" id="UP000054279">
    <property type="component" value="Unassembled WGS sequence"/>
</dbReference>
<name>A0A0C9TP29_SPHS4</name>
<feature type="non-terminal residue" evidence="1">
    <location>
        <position position="121"/>
    </location>
</feature>
<dbReference type="HOGENOM" id="CLU_2043777_0_0_1"/>
<gene>
    <name evidence="1" type="ORF">M422DRAFT_195654</name>
</gene>
<accession>A0A0C9TP29</accession>
<dbReference type="AlphaFoldDB" id="A0A0C9TP29"/>
<evidence type="ECO:0000313" key="1">
    <source>
        <dbReference type="EMBL" id="KIJ23664.1"/>
    </source>
</evidence>
<dbReference type="EMBL" id="KN837615">
    <property type="protein sequence ID" value="KIJ23664.1"/>
    <property type="molecule type" value="Genomic_DNA"/>
</dbReference>
<proteinExistence type="predicted"/>
<sequence>NAFWRLGNSDPYAAYSYDLLHALDSGEWGKHQWPLLLKILTDSQKARLSKNMNKIPRWRGLMHFERVTSTEFSNGNCYKDILREHGKNYNYLKHHSLIHLPEDLRAKATTENYSTRPGEGF</sequence>
<dbReference type="OrthoDB" id="3239511at2759"/>
<organism evidence="1 2">
    <name type="scientific">Sphaerobolus stellatus (strain SS14)</name>
    <dbReference type="NCBI Taxonomy" id="990650"/>
    <lineage>
        <taxon>Eukaryota</taxon>
        <taxon>Fungi</taxon>
        <taxon>Dikarya</taxon>
        <taxon>Basidiomycota</taxon>
        <taxon>Agaricomycotina</taxon>
        <taxon>Agaricomycetes</taxon>
        <taxon>Phallomycetidae</taxon>
        <taxon>Geastrales</taxon>
        <taxon>Sphaerobolaceae</taxon>
        <taxon>Sphaerobolus</taxon>
    </lineage>
</organism>
<keyword evidence="2" id="KW-1185">Reference proteome</keyword>
<reference evidence="1 2" key="1">
    <citation type="submission" date="2014-06" db="EMBL/GenBank/DDBJ databases">
        <title>Evolutionary Origins and Diversification of the Mycorrhizal Mutualists.</title>
        <authorList>
            <consortium name="DOE Joint Genome Institute"/>
            <consortium name="Mycorrhizal Genomics Consortium"/>
            <person name="Kohler A."/>
            <person name="Kuo A."/>
            <person name="Nagy L.G."/>
            <person name="Floudas D."/>
            <person name="Copeland A."/>
            <person name="Barry K.W."/>
            <person name="Cichocki N."/>
            <person name="Veneault-Fourrey C."/>
            <person name="LaButti K."/>
            <person name="Lindquist E.A."/>
            <person name="Lipzen A."/>
            <person name="Lundell T."/>
            <person name="Morin E."/>
            <person name="Murat C."/>
            <person name="Riley R."/>
            <person name="Ohm R."/>
            <person name="Sun H."/>
            <person name="Tunlid A."/>
            <person name="Henrissat B."/>
            <person name="Grigoriev I.V."/>
            <person name="Hibbett D.S."/>
            <person name="Martin F."/>
        </authorList>
    </citation>
    <scope>NUCLEOTIDE SEQUENCE [LARGE SCALE GENOMIC DNA]</scope>
    <source>
        <strain evidence="1 2">SS14</strain>
    </source>
</reference>
<protein>
    <submittedName>
        <fullName evidence="1">Uncharacterized protein</fullName>
    </submittedName>
</protein>
<evidence type="ECO:0000313" key="2">
    <source>
        <dbReference type="Proteomes" id="UP000054279"/>
    </source>
</evidence>